<reference evidence="2 3" key="1">
    <citation type="submission" date="2020-08" db="EMBL/GenBank/DDBJ databases">
        <title>Putative novel bacterial strains isolated from necrotic wheat leaf tissues caused by Xanthomonas translucens.</title>
        <authorList>
            <person name="Tambong J.T."/>
        </authorList>
    </citation>
    <scope>NUCLEOTIDE SEQUENCE [LARGE SCALE GENOMIC DNA]</scope>
    <source>
        <strain evidence="2 3">DOAB 1067</strain>
    </source>
</reference>
<comment type="caution">
    <text evidence="2">The sequence shown here is derived from an EMBL/GenBank/DDBJ whole genome shotgun (WGS) entry which is preliminary data.</text>
</comment>
<evidence type="ECO:0000313" key="2">
    <source>
        <dbReference type="EMBL" id="MBC3954831.1"/>
    </source>
</evidence>
<protein>
    <recommendedName>
        <fullName evidence="4">Holin</fullName>
    </recommendedName>
</protein>
<dbReference type="RefSeq" id="WP_187518272.1">
    <property type="nucleotide sequence ID" value="NZ_JACONV010000003.1"/>
</dbReference>
<gene>
    <name evidence="2" type="ORF">H8S56_07405</name>
</gene>
<evidence type="ECO:0000256" key="1">
    <source>
        <dbReference type="SAM" id="Phobius"/>
    </source>
</evidence>
<evidence type="ECO:0008006" key="4">
    <source>
        <dbReference type="Google" id="ProtNLM"/>
    </source>
</evidence>
<name>A0ABR7BCC9_9PSED</name>
<accession>A0ABR7BCC9</accession>
<feature type="transmembrane region" description="Helical" evidence="1">
    <location>
        <begin position="55"/>
        <end position="71"/>
    </location>
</feature>
<keyword evidence="3" id="KW-1185">Reference proteome</keyword>
<keyword evidence="1" id="KW-0472">Membrane</keyword>
<sequence>MNGLIVFVVTVLISIALDYGIKPRPYRKWLGILIGLLGGVGMFNLPTILDGFDPFSLYLVMCFTGMTLFCSRDRYADK</sequence>
<keyword evidence="1" id="KW-0812">Transmembrane</keyword>
<feature type="transmembrane region" description="Helical" evidence="1">
    <location>
        <begin position="29"/>
        <end position="49"/>
    </location>
</feature>
<evidence type="ECO:0000313" key="3">
    <source>
        <dbReference type="Proteomes" id="UP000660131"/>
    </source>
</evidence>
<keyword evidence="1" id="KW-1133">Transmembrane helix</keyword>
<feature type="transmembrane region" description="Helical" evidence="1">
    <location>
        <begin position="6"/>
        <end position="22"/>
    </location>
</feature>
<proteinExistence type="predicted"/>
<organism evidence="2 3">
    <name type="scientific">Pseudomonas triticifolii</name>
    <dbReference type="NCBI Taxonomy" id="2762592"/>
    <lineage>
        <taxon>Bacteria</taxon>
        <taxon>Pseudomonadati</taxon>
        <taxon>Pseudomonadota</taxon>
        <taxon>Gammaproteobacteria</taxon>
        <taxon>Pseudomonadales</taxon>
        <taxon>Pseudomonadaceae</taxon>
        <taxon>Pseudomonas</taxon>
    </lineage>
</organism>
<dbReference type="EMBL" id="JACONV010000003">
    <property type="protein sequence ID" value="MBC3954831.1"/>
    <property type="molecule type" value="Genomic_DNA"/>
</dbReference>
<dbReference type="Proteomes" id="UP000660131">
    <property type="component" value="Unassembled WGS sequence"/>
</dbReference>